<comment type="caution">
    <text evidence="12">The sequence shown here is derived from an EMBL/GenBank/DDBJ whole genome shotgun (WGS) entry which is preliminary data.</text>
</comment>
<comment type="function">
    <text evidence="10">Acts as a component of the essential kinetochore-associated NDC80 complex, which is required for chromosome segregation and spindle checkpoint activity.</text>
</comment>
<dbReference type="Proteomes" id="UP000827092">
    <property type="component" value="Unassembled WGS sequence"/>
</dbReference>
<evidence type="ECO:0000313" key="13">
    <source>
        <dbReference type="Proteomes" id="UP000827092"/>
    </source>
</evidence>
<keyword evidence="6 10" id="KW-0498">Mitosis</keyword>
<dbReference type="GO" id="GO:0051301">
    <property type="term" value="P:cell division"/>
    <property type="evidence" value="ECO:0007669"/>
    <property type="project" value="UniProtKB-UniRule"/>
</dbReference>
<evidence type="ECO:0000256" key="9">
    <source>
        <dbReference type="ARBA" id="ARBA00023328"/>
    </source>
</evidence>
<evidence type="ECO:0000256" key="4">
    <source>
        <dbReference type="ARBA" id="ARBA00022454"/>
    </source>
</evidence>
<dbReference type="InterPro" id="IPR045143">
    <property type="entry name" value="Spc25"/>
</dbReference>
<evidence type="ECO:0000256" key="1">
    <source>
        <dbReference type="ARBA" id="ARBA00004584"/>
    </source>
</evidence>
<dbReference type="Gene3D" id="3.30.457.50">
    <property type="entry name" value="Chromosome segregation protein Spc25"/>
    <property type="match status" value="1"/>
</dbReference>
<evidence type="ECO:0000256" key="2">
    <source>
        <dbReference type="ARBA" id="ARBA00006379"/>
    </source>
</evidence>
<evidence type="ECO:0000256" key="5">
    <source>
        <dbReference type="ARBA" id="ARBA00022618"/>
    </source>
</evidence>
<dbReference type="GO" id="GO:0005634">
    <property type="term" value="C:nucleus"/>
    <property type="evidence" value="ECO:0007669"/>
    <property type="project" value="UniProtKB-SubCell"/>
</dbReference>
<keyword evidence="4 10" id="KW-0158">Chromosome</keyword>
<evidence type="ECO:0000256" key="3">
    <source>
        <dbReference type="ARBA" id="ARBA00013692"/>
    </source>
</evidence>
<comment type="subunit">
    <text evidence="10">Component of the NDC80 complex.</text>
</comment>
<keyword evidence="13" id="KW-1185">Reference proteome</keyword>
<sequence length="207" mass="24261">MTSKIKELSECQPTFNDAKYHECQTRLWKSVVEAEKDVISFVKQISSSHNSYVKIKKDLETVQQSLSICVPKLERLQKQLEEESKAKQVLAKKQSLNLRHCNQYTQYLGFEIKLVMCDPNKDLYCTKFSFKNIHKVHQDKFYSFILILQNDSYKVSECLPLIPELNEMVQDLNKTNDLHRFIKQVRRKFCALSCSKEPLNDCTNDPS</sequence>
<keyword evidence="10" id="KW-0539">Nucleus</keyword>
<evidence type="ECO:0000256" key="6">
    <source>
        <dbReference type="ARBA" id="ARBA00022776"/>
    </source>
</evidence>
<keyword evidence="8 10" id="KW-0131">Cell cycle</keyword>
<evidence type="ECO:0000259" key="11">
    <source>
        <dbReference type="Pfam" id="PF08234"/>
    </source>
</evidence>
<keyword evidence="10" id="KW-0995">Kinetochore</keyword>
<keyword evidence="5 10" id="KW-0132">Cell division</keyword>
<dbReference type="InterPro" id="IPR013255">
    <property type="entry name" value="Spc25_C"/>
</dbReference>
<comment type="subcellular location">
    <subcellularLocation>
        <location evidence="1">Chromosome</location>
        <location evidence="1">Centromere</location>
    </subcellularLocation>
    <subcellularLocation>
        <location evidence="10">Nucleus</location>
    </subcellularLocation>
    <subcellularLocation>
        <location evidence="10">Chromosome</location>
        <location evidence="10">Centromere</location>
        <location evidence="10">Kinetochore</location>
    </subcellularLocation>
</comment>
<dbReference type="Pfam" id="PF08234">
    <property type="entry name" value="Spindle_Spc25"/>
    <property type="match status" value="1"/>
</dbReference>
<evidence type="ECO:0000256" key="8">
    <source>
        <dbReference type="ARBA" id="ARBA00023306"/>
    </source>
</evidence>
<dbReference type="AlphaFoldDB" id="A0AAV6VLD9"/>
<reference evidence="12 13" key="1">
    <citation type="journal article" date="2022" name="Nat. Ecol. Evol.">
        <title>A masculinizing supergene underlies an exaggerated male reproductive morph in a spider.</title>
        <authorList>
            <person name="Hendrickx F."/>
            <person name="De Corte Z."/>
            <person name="Sonet G."/>
            <person name="Van Belleghem S.M."/>
            <person name="Kostlbacher S."/>
            <person name="Vangestel C."/>
        </authorList>
    </citation>
    <scope>NUCLEOTIDE SEQUENCE [LARGE SCALE GENOMIC DNA]</scope>
    <source>
        <strain evidence="12">W744_W776</strain>
    </source>
</reference>
<keyword evidence="7" id="KW-0175">Coiled coil</keyword>
<name>A0AAV6VLD9_9ARAC</name>
<evidence type="ECO:0000256" key="10">
    <source>
        <dbReference type="RuleBase" id="RU367150"/>
    </source>
</evidence>
<keyword evidence="9 10" id="KW-0137">Centromere</keyword>
<dbReference type="GO" id="GO:0007059">
    <property type="term" value="P:chromosome segregation"/>
    <property type="evidence" value="ECO:0007669"/>
    <property type="project" value="InterPro"/>
</dbReference>
<dbReference type="PANTHER" id="PTHR14281">
    <property type="entry name" value="KINETOCHORE PROTEIN SPC25-RELATED"/>
    <property type="match status" value="1"/>
</dbReference>
<gene>
    <name evidence="12" type="ORF">JTE90_014940</name>
</gene>
<feature type="domain" description="Chromosome segregation protein Spc25 C-terminal" evidence="11">
    <location>
        <begin position="127"/>
        <end position="189"/>
    </location>
</feature>
<organism evidence="12 13">
    <name type="scientific">Oedothorax gibbosus</name>
    <dbReference type="NCBI Taxonomy" id="931172"/>
    <lineage>
        <taxon>Eukaryota</taxon>
        <taxon>Metazoa</taxon>
        <taxon>Ecdysozoa</taxon>
        <taxon>Arthropoda</taxon>
        <taxon>Chelicerata</taxon>
        <taxon>Arachnida</taxon>
        <taxon>Araneae</taxon>
        <taxon>Araneomorphae</taxon>
        <taxon>Entelegynae</taxon>
        <taxon>Araneoidea</taxon>
        <taxon>Linyphiidae</taxon>
        <taxon>Erigoninae</taxon>
        <taxon>Oedothorax</taxon>
    </lineage>
</organism>
<proteinExistence type="inferred from homology"/>
<dbReference type="GO" id="GO:0031262">
    <property type="term" value="C:Ndc80 complex"/>
    <property type="evidence" value="ECO:0007669"/>
    <property type="project" value="InterPro"/>
</dbReference>
<accession>A0AAV6VLD9</accession>
<dbReference type="EMBL" id="JAFNEN010000055">
    <property type="protein sequence ID" value="KAG8197459.1"/>
    <property type="molecule type" value="Genomic_DNA"/>
</dbReference>
<comment type="similarity">
    <text evidence="2 10">Belongs to the SPC25 family.</text>
</comment>
<dbReference type="PANTHER" id="PTHR14281:SF0">
    <property type="entry name" value="KINETOCHORE PROTEIN SPC25"/>
    <property type="match status" value="1"/>
</dbReference>
<evidence type="ECO:0000256" key="7">
    <source>
        <dbReference type="ARBA" id="ARBA00023054"/>
    </source>
</evidence>
<dbReference type="CDD" id="cd23784">
    <property type="entry name" value="RWD_Spc25"/>
    <property type="match status" value="1"/>
</dbReference>
<evidence type="ECO:0000313" key="12">
    <source>
        <dbReference type="EMBL" id="KAG8197459.1"/>
    </source>
</evidence>
<protein>
    <recommendedName>
        <fullName evidence="3 10">Kinetochore protein SPC25</fullName>
    </recommendedName>
</protein>